<dbReference type="InterPro" id="IPR050684">
    <property type="entry name" value="HTH-Siroheme_Decarb"/>
</dbReference>
<gene>
    <name evidence="8" type="ORF">ACFO0R_15875</name>
</gene>
<dbReference type="Pfam" id="PF17805">
    <property type="entry name" value="AsnC_trans_reg2"/>
    <property type="match status" value="2"/>
</dbReference>
<evidence type="ECO:0000313" key="8">
    <source>
        <dbReference type="EMBL" id="MFC4491089.1"/>
    </source>
</evidence>
<dbReference type="Gene3D" id="1.10.10.10">
    <property type="entry name" value="Winged helix-like DNA-binding domain superfamily/Winged helix DNA-binding domain"/>
    <property type="match status" value="1"/>
</dbReference>
<dbReference type="EC" id="4.1.1.111" evidence="4"/>
<dbReference type="EMBL" id="JBHSEK010000010">
    <property type="protein sequence ID" value="MFC4491089.1"/>
    <property type="molecule type" value="Genomic_DNA"/>
</dbReference>
<keyword evidence="9" id="KW-1185">Reference proteome</keyword>
<evidence type="ECO:0000259" key="6">
    <source>
        <dbReference type="Pfam" id="PF17805"/>
    </source>
</evidence>
<organism evidence="8 9">
    <name type="scientific">Chromobacterium aquaticum</name>
    <dbReference type="NCBI Taxonomy" id="467180"/>
    <lineage>
        <taxon>Bacteria</taxon>
        <taxon>Pseudomonadati</taxon>
        <taxon>Pseudomonadota</taxon>
        <taxon>Betaproteobacteria</taxon>
        <taxon>Neisseriales</taxon>
        <taxon>Chromobacteriaceae</taxon>
        <taxon>Chromobacterium</taxon>
    </lineage>
</organism>
<dbReference type="Gene3D" id="3.30.70.3460">
    <property type="match status" value="2"/>
</dbReference>
<evidence type="ECO:0000259" key="7">
    <source>
        <dbReference type="Pfam" id="PF22451"/>
    </source>
</evidence>
<protein>
    <recommendedName>
        <fullName evidence="4">siroheme decarboxylase</fullName>
        <ecNumber evidence="4">4.1.1.111</ecNumber>
    </recommendedName>
</protein>
<dbReference type="RefSeq" id="WP_378124686.1">
    <property type="nucleotide sequence ID" value="NZ_JBHSEK010000010.1"/>
</dbReference>
<feature type="domain" description="Siroheme decarboxylase AsnC-like ligand binding" evidence="6">
    <location>
        <begin position="238"/>
        <end position="324"/>
    </location>
</feature>
<proteinExistence type="inferred from homology"/>
<evidence type="ECO:0000313" key="9">
    <source>
        <dbReference type="Proteomes" id="UP001595999"/>
    </source>
</evidence>
<evidence type="ECO:0000256" key="4">
    <source>
        <dbReference type="ARBA" id="ARBA00023471"/>
    </source>
</evidence>
<dbReference type="PANTHER" id="PTHR43413:SF1">
    <property type="entry name" value="SIROHEME DECARBOXYLASE NIRL SUBUNIT"/>
    <property type="match status" value="1"/>
</dbReference>
<reference evidence="9" key="1">
    <citation type="journal article" date="2019" name="Int. J. Syst. Evol. Microbiol.">
        <title>The Global Catalogue of Microorganisms (GCM) 10K type strain sequencing project: providing services to taxonomists for standard genome sequencing and annotation.</title>
        <authorList>
            <consortium name="The Broad Institute Genomics Platform"/>
            <consortium name="The Broad Institute Genome Sequencing Center for Infectious Disease"/>
            <person name="Wu L."/>
            <person name="Ma J."/>
        </authorList>
    </citation>
    <scope>NUCLEOTIDE SEQUENCE [LARGE SCALE GENOMIC DNA]</scope>
    <source>
        <strain evidence="9">CGMCC 4.7608</strain>
    </source>
</reference>
<dbReference type="InterPro" id="IPR036388">
    <property type="entry name" value="WH-like_DNA-bd_sf"/>
</dbReference>
<accession>A0ABV8ZUA0</accession>
<evidence type="ECO:0000256" key="3">
    <source>
        <dbReference type="ARBA" id="ARBA00023457"/>
    </source>
</evidence>
<dbReference type="InterPro" id="IPR040523">
    <property type="entry name" value="AsnC_trans_reg2"/>
</dbReference>
<dbReference type="InterPro" id="IPR053953">
    <property type="entry name" value="NirdL-like_HTH"/>
</dbReference>
<comment type="caution">
    <text evidence="8">The sequence shown here is derived from an EMBL/GenBank/DDBJ whole genome shotgun (WGS) entry which is preliminary data.</text>
</comment>
<evidence type="ECO:0000256" key="2">
    <source>
        <dbReference type="ARBA" id="ARBA00023444"/>
    </source>
</evidence>
<sequence length="330" mass="35908">MDTPEAIDRLEALDARLIDRLQGGFPLAARPYAVAGRSLGISEDSLIRRLRELLHAGVLSRFGPMYQIERLGGRFVLAALAVPEARFDEVAAAVNALPAVAHNYRREHRLNMWFVLAADSADAIDAARRGIELVTGLAVSLFPKEREYFVGMRFQVGGAAPVGAAAGARRAGEPAALSADDRLLIRATQAGLPLCPRPYHDIARQLGWTEAEVTAKLARWLEQGVVRRIGAVPNHYAIGYRANGMAVFDVADEHVDALGAQLGGLDAVSHCYRRPRQPGWPYNLFAMLHGSERPAVLAAVDDARALLGEACRSHEVLFSSRILKKTGLRL</sequence>
<comment type="similarity">
    <text evidence="3">Belongs to the Ahb/Nir family.</text>
</comment>
<dbReference type="PANTHER" id="PTHR43413">
    <property type="entry name" value="TRANSCRIPTIONAL REGULATOR, ASNC FAMILY"/>
    <property type="match status" value="1"/>
</dbReference>
<name>A0ABV8ZUA0_9NEIS</name>
<comment type="pathway">
    <text evidence="2">Porphyrin-containing compound metabolism.</text>
</comment>
<feature type="domain" description="Siroheme decarboxylase NirL-like HTH" evidence="7">
    <location>
        <begin position="14"/>
        <end position="59"/>
    </location>
</feature>
<feature type="domain" description="Siroheme decarboxylase AsnC-like ligand binding" evidence="6">
    <location>
        <begin position="76"/>
        <end position="148"/>
    </location>
</feature>
<comment type="catalytic activity">
    <reaction evidence="5">
        <text>siroheme + 2 H(+) = 12,18-didecarboxysiroheme + 2 CO2</text>
        <dbReference type="Rhea" id="RHEA:19093"/>
        <dbReference type="ChEBI" id="CHEBI:15378"/>
        <dbReference type="ChEBI" id="CHEBI:16526"/>
        <dbReference type="ChEBI" id="CHEBI:60052"/>
        <dbReference type="ChEBI" id="CHEBI:140497"/>
        <dbReference type="EC" id="4.1.1.111"/>
    </reaction>
</comment>
<keyword evidence="1" id="KW-0456">Lyase</keyword>
<evidence type="ECO:0000256" key="5">
    <source>
        <dbReference type="ARBA" id="ARBA00048470"/>
    </source>
</evidence>
<dbReference type="Pfam" id="PF22451">
    <property type="entry name" value="NirdL-like_HTH"/>
    <property type="match status" value="2"/>
</dbReference>
<feature type="domain" description="Siroheme decarboxylase NirL-like HTH" evidence="7">
    <location>
        <begin position="181"/>
        <end position="227"/>
    </location>
</feature>
<evidence type="ECO:0000256" key="1">
    <source>
        <dbReference type="ARBA" id="ARBA00023239"/>
    </source>
</evidence>
<dbReference type="Proteomes" id="UP001595999">
    <property type="component" value="Unassembled WGS sequence"/>
</dbReference>